<dbReference type="PANTHER" id="PTHR15141">
    <property type="entry name" value="TRANSCRIPTION ELONGATION FACTOR B POLYPEPTIDE 3"/>
    <property type="match status" value="1"/>
</dbReference>
<dbReference type="EMBL" id="SOZJ01000001">
    <property type="protein sequence ID" value="TGJ75101.1"/>
    <property type="molecule type" value="Genomic_DNA"/>
</dbReference>
<accession>A0A7C8PC34</accession>
<dbReference type="InterPro" id="IPR010684">
    <property type="entry name" value="RNA_pol_II_trans_fac_SIII_A"/>
</dbReference>
<evidence type="ECO:0000313" key="5">
    <source>
        <dbReference type="Proteomes" id="UP000475325"/>
    </source>
</evidence>
<dbReference type="Gene3D" id="6.10.250.3180">
    <property type="match status" value="1"/>
</dbReference>
<dbReference type="EMBL" id="WIQZ01000004">
    <property type="protein sequence ID" value="KAF3145653.1"/>
    <property type="molecule type" value="Genomic_DNA"/>
</dbReference>
<dbReference type="Proteomes" id="UP000297595">
    <property type="component" value="Unassembled WGS sequence"/>
</dbReference>
<evidence type="ECO:0000313" key="4">
    <source>
        <dbReference type="Proteomes" id="UP000297595"/>
    </source>
</evidence>
<sequence length="201" mass="22995">MYVGPGFPIPTLFELAKRVCIRHINVIDDIGDLPYSIVKPILMRVECPDKLKTIEENCPQLVPEINELWQLFILRDIGESTLNKFLNPLESGDSPEAREIINNTDWSSLYFNLRETKLAKEKAQVDELKNAMKKHNEQKEKRQIGFANVRREDIGKLRMLDKGRSFSGVMSGRVGKDPTSKVFRNAALNKALIKPGKGRFR</sequence>
<dbReference type="AlphaFoldDB" id="A0A7C8PC34"/>
<dbReference type="Proteomes" id="UP000480548">
    <property type="component" value="Unassembled WGS sequence"/>
</dbReference>
<evidence type="ECO:0008006" key="7">
    <source>
        <dbReference type="Google" id="ProtNLM"/>
    </source>
</evidence>
<dbReference type="PANTHER" id="PTHR15141:SF76">
    <property type="entry name" value="TRANSCRIPTION ELONGATION FACTOR B POLYPEPTIDE 3"/>
    <property type="match status" value="1"/>
</dbReference>
<name>A0A7C8PC34_ORBOL</name>
<reference evidence="5 6" key="2">
    <citation type="submission" date="2019-06" db="EMBL/GenBank/DDBJ databases">
        <authorList>
            <person name="Palmer J.M."/>
        </authorList>
    </citation>
    <scope>NUCLEOTIDE SEQUENCE [LARGE SCALE GENOMIC DNA]</scope>
    <source>
        <strain evidence="1 5">TWF102</strain>
        <strain evidence="2 6">TWF703</strain>
    </source>
</reference>
<dbReference type="Proteomes" id="UP000475325">
    <property type="component" value="Unassembled WGS sequence"/>
</dbReference>
<dbReference type="EMBL" id="WIQW01000006">
    <property type="protein sequence ID" value="KAF3109920.1"/>
    <property type="molecule type" value="Genomic_DNA"/>
</dbReference>
<reference evidence="3 4" key="1">
    <citation type="submission" date="2019-03" db="EMBL/GenBank/DDBJ databases">
        <title>Nematode-trapping fungi genome.</title>
        <authorList>
            <person name="Vidal-Diez De Ulzurrun G."/>
        </authorList>
    </citation>
    <scope>NUCLEOTIDE SEQUENCE [LARGE SCALE GENOMIC DNA]</scope>
    <source>
        <strain evidence="3 4">TWF154</strain>
    </source>
</reference>
<gene>
    <name evidence="3" type="ORF">EYR41_002048</name>
    <name evidence="1" type="ORF">TWF102_009185</name>
    <name evidence="2" type="ORF">TWF703_006795</name>
</gene>
<proteinExistence type="predicted"/>
<dbReference type="GO" id="GO:0006368">
    <property type="term" value="P:transcription elongation by RNA polymerase II"/>
    <property type="evidence" value="ECO:0007669"/>
    <property type="project" value="InterPro"/>
</dbReference>
<evidence type="ECO:0000313" key="3">
    <source>
        <dbReference type="EMBL" id="TGJ75101.1"/>
    </source>
</evidence>
<dbReference type="InterPro" id="IPR051870">
    <property type="entry name" value="Elongin-A_domain"/>
</dbReference>
<dbReference type="OrthoDB" id="21513at2759"/>
<evidence type="ECO:0000313" key="6">
    <source>
        <dbReference type="Proteomes" id="UP000480548"/>
    </source>
</evidence>
<dbReference type="Pfam" id="PF06881">
    <property type="entry name" value="Elongin_A"/>
    <property type="match status" value="1"/>
</dbReference>
<protein>
    <recommendedName>
        <fullName evidence="7">Elongin-A</fullName>
    </recommendedName>
</protein>
<dbReference type="GO" id="GO:0070449">
    <property type="term" value="C:elongin complex"/>
    <property type="evidence" value="ECO:0007669"/>
    <property type="project" value="InterPro"/>
</dbReference>
<organism evidence="1 5">
    <name type="scientific">Orbilia oligospora</name>
    <name type="common">Nematode-trapping fungus</name>
    <name type="synonym">Arthrobotrys oligospora</name>
    <dbReference type="NCBI Taxonomy" id="2813651"/>
    <lineage>
        <taxon>Eukaryota</taxon>
        <taxon>Fungi</taxon>
        <taxon>Dikarya</taxon>
        <taxon>Ascomycota</taxon>
        <taxon>Pezizomycotina</taxon>
        <taxon>Orbiliomycetes</taxon>
        <taxon>Orbiliales</taxon>
        <taxon>Orbiliaceae</taxon>
        <taxon>Orbilia</taxon>
    </lineage>
</organism>
<evidence type="ECO:0000313" key="2">
    <source>
        <dbReference type="EMBL" id="KAF3145653.1"/>
    </source>
</evidence>
<evidence type="ECO:0000313" key="1">
    <source>
        <dbReference type="EMBL" id="KAF3109920.1"/>
    </source>
</evidence>
<comment type="caution">
    <text evidence="1">The sequence shown here is derived from an EMBL/GenBank/DDBJ whole genome shotgun (WGS) entry which is preliminary data.</text>
</comment>